<dbReference type="SMART" id="SM00490">
    <property type="entry name" value="HELICc"/>
    <property type="match status" value="1"/>
</dbReference>
<dbReference type="GO" id="GO:0003676">
    <property type="term" value="F:nucleic acid binding"/>
    <property type="evidence" value="ECO:0007669"/>
    <property type="project" value="InterPro"/>
</dbReference>
<dbReference type="GO" id="GO:0005737">
    <property type="term" value="C:cytoplasm"/>
    <property type="evidence" value="ECO:0007669"/>
    <property type="project" value="TreeGrafter"/>
</dbReference>
<evidence type="ECO:0000256" key="1">
    <source>
        <dbReference type="ARBA" id="ARBA00005446"/>
    </source>
</evidence>
<dbReference type="PROSITE" id="PS51194">
    <property type="entry name" value="HELICASE_CTER"/>
    <property type="match status" value="1"/>
</dbReference>
<dbReference type="EMBL" id="KN837332">
    <property type="protein sequence ID" value="KIJ27530.1"/>
    <property type="molecule type" value="Genomic_DNA"/>
</dbReference>
<feature type="compositionally biased region" description="Acidic residues" evidence="6">
    <location>
        <begin position="503"/>
        <end position="525"/>
    </location>
</feature>
<evidence type="ECO:0000259" key="7">
    <source>
        <dbReference type="PROSITE" id="PS51192"/>
    </source>
</evidence>
<dbReference type="PANTHER" id="PTHR13710:SF154">
    <property type="entry name" value="RECQ HELICASE, PUTATIVE (AFU_ORTHOLOGUE AFUA_6G14720)-RELATED"/>
    <property type="match status" value="1"/>
</dbReference>
<dbReference type="Proteomes" id="UP000054279">
    <property type="component" value="Unassembled WGS sequence"/>
</dbReference>
<gene>
    <name evidence="9" type="ORF">M422DRAFT_271266</name>
</gene>
<dbReference type="GO" id="GO:0043138">
    <property type="term" value="F:3'-5' DNA helicase activity"/>
    <property type="evidence" value="ECO:0007669"/>
    <property type="project" value="UniProtKB-EC"/>
</dbReference>
<feature type="region of interest" description="Disordered" evidence="6">
    <location>
        <begin position="503"/>
        <end position="534"/>
    </location>
</feature>
<dbReference type="Pfam" id="PF00270">
    <property type="entry name" value="DEAD"/>
    <property type="match status" value="1"/>
</dbReference>
<accession>A0A0C9UQA5</accession>
<evidence type="ECO:0000256" key="5">
    <source>
        <dbReference type="ARBA" id="ARBA00034808"/>
    </source>
</evidence>
<dbReference type="HOGENOM" id="CLU_001103_19_0_1"/>
<dbReference type="GO" id="GO:0000724">
    <property type="term" value="P:double-strand break repair via homologous recombination"/>
    <property type="evidence" value="ECO:0007669"/>
    <property type="project" value="TreeGrafter"/>
</dbReference>
<dbReference type="Pfam" id="PF00271">
    <property type="entry name" value="Helicase_C"/>
    <property type="match status" value="1"/>
</dbReference>
<dbReference type="InterPro" id="IPR014001">
    <property type="entry name" value="Helicase_ATP-bd"/>
</dbReference>
<reference evidence="9 10" key="1">
    <citation type="submission" date="2014-06" db="EMBL/GenBank/DDBJ databases">
        <title>Evolutionary Origins and Diversification of the Mycorrhizal Mutualists.</title>
        <authorList>
            <consortium name="DOE Joint Genome Institute"/>
            <consortium name="Mycorrhizal Genomics Consortium"/>
            <person name="Kohler A."/>
            <person name="Kuo A."/>
            <person name="Nagy L.G."/>
            <person name="Floudas D."/>
            <person name="Copeland A."/>
            <person name="Barry K.W."/>
            <person name="Cichocki N."/>
            <person name="Veneault-Fourrey C."/>
            <person name="LaButti K."/>
            <person name="Lindquist E.A."/>
            <person name="Lipzen A."/>
            <person name="Lundell T."/>
            <person name="Morin E."/>
            <person name="Murat C."/>
            <person name="Riley R."/>
            <person name="Ohm R."/>
            <person name="Sun H."/>
            <person name="Tunlid A."/>
            <person name="Henrissat B."/>
            <person name="Grigoriev I.V."/>
            <person name="Hibbett D.S."/>
            <person name="Martin F."/>
        </authorList>
    </citation>
    <scope>NUCLEOTIDE SEQUENCE [LARGE SCALE GENOMIC DNA]</scope>
    <source>
        <strain evidence="9 10">SS14</strain>
    </source>
</reference>
<dbReference type="OrthoDB" id="10261556at2759"/>
<dbReference type="Gene3D" id="3.40.50.300">
    <property type="entry name" value="P-loop containing nucleotide triphosphate hydrolases"/>
    <property type="match status" value="2"/>
</dbReference>
<comment type="catalytic activity">
    <reaction evidence="4">
        <text>Couples ATP hydrolysis with the unwinding of duplex DNA by translocating in the 3'-5' direction.</text>
        <dbReference type="EC" id="5.6.2.4"/>
    </reaction>
</comment>
<dbReference type="InterPro" id="IPR001650">
    <property type="entry name" value="Helicase_C-like"/>
</dbReference>
<organism evidence="9 10">
    <name type="scientific">Sphaerobolus stellatus (strain SS14)</name>
    <dbReference type="NCBI Taxonomy" id="990650"/>
    <lineage>
        <taxon>Eukaryota</taxon>
        <taxon>Fungi</taxon>
        <taxon>Dikarya</taxon>
        <taxon>Basidiomycota</taxon>
        <taxon>Agaricomycotina</taxon>
        <taxon>Agaricomycetes</taxon>
        <taxon>Phallomycetidae</taxon>
        <taxon>Geastrales</taxon>
        <taxon>Sphaerobolaceae</taxon>
        <taxon>Sphaerobolus</taxon>
    </lineage>
</organism>
<dbReference type="SMART" id="SM00487">
    <property type="entry name" value="DEXDc"/>
    <property type="match status" value="1"/>
</dbReference>
<keyword evidence="3" id="KW-0067">ATP-binding</keyword>
<evidence type="ECO:0000313" key="10">
    <source>
        <dbReference type="Proteomes" id="UP000054279"/>
    </source>
</evidence>
<proteinExistence type="inferred from homology"/>
<feature type="domain" description="Helicase C-terminal" evidence="8">
    <location>
        <begin position="234"/>
        <end position="401"/>
    </location>
</feature>
<sequence length="866" mass="97487">MVAAPSLPTFSQIRDDTHRVFSVRPCISQIQATAAQLEQDSDVVYISGTGSGKTLTFWMPMLYEEGSITILVTALNILGKQTADLLNEAGIPAINLTAANANRETFKEIKDCKYRLIVVGPELLVEHPAFDDLWITRKFVNRLTRVIFDEGHCISQWSGSFRPEYGFMYTLRFVIPKAVQFYVVSATLPDDVLSDVWTKLRLQKNTHIIRRTNDRWNCDLTVRRMQHPIKSFKDLDFLIPKGWKPGQQLPSKFLVFFNSRKEAEAACAYLWKKHGIQLKKNLVWFHSVMTEVFRADTMESFAAGQDIEEGLWGLMCTDAAGMGLDIPDITLIVQWRVPGSLCTLMQRFGRGARNLMLHATCILLAEPSYFTDYKEKAAERKKIREERAAKSASSRSQSDVGPSYNCGQSSRGRGRTRGGFVRPKQREEREMEQSMDDFINADRLILKCRRTVCNLYFGNNLVVGEAFCCQRCFPRTPPLCCDLCNPELMEIFNIKEPDMVDQEDKEVGEEDEEMEAEGEVNEQDQEGTTRRRKVGSYIESKEDKELRKELWKWRAGVFNKRWPLGDPLCMGETLVLPDCILDRIVDLGHAKLITKEEDICSQTRWVDPWKYSKDIFEIIQCVNPPVPKLFTSTPREIPRGGNNGNSGFGSGEGHNKRTCSKRASVDKENVPPPSLQSAHSGISQKNNNVASLPVTPGPATPILHTVPHGVLGDVTPLSQLAKSKVKPEGTNVFKGWTRPSVPTMRTGPIGPISNSPLHNIRYSPYPIHPQTFTPPPCRPPTFPSPHFNPTTAQAYTPTPGHSHSYPQFIPSNPPHTPLSFHASDAGDLLENQPQTPMPNPSVAYTQYRLFTNVAPPSLSHFPSLPQ</sequence>
<keyword evidence="2" id="KW-0547">Nucleotide-binding</keyword>
<dbReference type="EC" id="5.6.2.4" evidence="5"/>
<evidence type="ECO:0000259" key="8">
    <source>
        <dbReference type="PROSITE" id="PS51194"/>
    </source>
</evidence>
<evidence type="ECO:0000256" key="6">
    <source>
        <dbReference type="SAM" id="MobiDB-lite"/>
    </source>
</evidence>
<feature type="compositionally biased region" description="Gly residues" evidence="6">
    <location>
        <begin position="641"/>
        <end position="652"/>
    </location>
</feature>
<name>A0A0C9UQA5_SPHS4</name>
<dbReference type="SUPFAM" id="SSF52540">
    <property type="entry name" value="P-loop containing nucleoside triphosphate hydrolases"/>
    <property type="match status" value="1"/>
</dbReference>
<dbReference type="InterPro" id="IPR011545">
    <property type="entry name" value="DEAD/DEAH_box_helicase_dom"/>
</dbReference>
<feature type="region of interest" description="Disordered" evidence="6">
    <location>
        <begin position="632"/>
        <end position="695"/>
    </location>
</feature>
<dbReference type="GO" id="GO:0005524">
    <property type="term" value="F:ATP binding"/>
    <property type="evidence" value="ECO:0007669"/>
    <property type="project" value="UniProtKB-KW"/>
</dbReference>
<evidence type="ECO:0000313" key="9">
    <source>
        <dbReference type="EMBL" id="KIJ27530.1"/>
    </source>
</evidence>
<dbReference type="GO" id="GO:0009378">
    <property type="term" value="F:four-way junction helicase activity"/>
    <property type="evidence" value="ECO:0007669"/>
    <property type="project" value="TreeGrafter"/>
</dbReference>
<dbReference type="AlphaFoldDB" id="A0A0C9UQA5"/>
<feature type="domain" description="Helicase ATP-binding" evidence="7">
    <location>
        <begin position="34"/>
        <end position="206"/>
    </location>
</feature>
<dbReference type="GO" id="GO:0005694">
    <property type="term" value="C:chromosome"/>
    <property type="evidence" value="ECO:0007669"/>
    <property type="project" value="TreeGrafter"/>
</dbReference>
<feature type="region of interest" description="Disordered" evidence="6">
    <location>
        <begin position="384"/>
        <end position="433"/>
    </location>
</feature>
<keyword evidence="10" id="KW-1185">Reference proteome</keyword>
<dbReference type="PANTHER" id="PTHR13710">
    <property type="entry name" value="DNA HELICASE RECQ FAMILY MEMBER"/>
    <property type="match status" value="1"/>
</dbReference>
<feature type="region of interest" description="Disordered" evidence="6">
    <location>
        <begin position="811"/>
        <end position="841"/>
    </location>
</feature>
<evidence type="ECO:0000256" key="4">
    <source>
        <dbReference type="ARBA" id="ARBA00034617"/>
    </source>
</evidence>
<feature type="compositionally biased region" description="Polar residues" evidence="6">
    <location>
        <begin position="675"/>
        <end position="690"/>
    </location>
</feature>
<dbReference type="PROSITE" id="PS51192">
    <property type="entry name" value="HELICASE_ATP_BIND_1"/>
    <property type="match status" value="1"/>
</dbReference>
<comment type="similarity">
    <text evidence="1">Belongs to the helicase family. RecQ subfamily.</text>
</comment>
<dbReference type="InterPro" id="IPR027417">
    <property type="entry name" value="P-loop_NTPase"/>
</dbReference>
<evidence type="ECO:0000256" key="2">
    <source>
        <dbReference type="ARBA" id="ARBA00022741"/>
    </source>
</evidence>
<protein>
    <recommendedName>
        <fullName evidence="5">DNA 3'-5' helicase</fullName>
        <ecNumber evidence="5">5.6.2.4</ecNumber>
    </recommendedName>
</protein>
<evidence type="ECO:0000256" key="3">
    <source>
        <dbReference type="ARBA" id="ARBA00022840"/>
    </source>
</evidence>